<dbReference type="EMBL" id="LT629758">
    <property type="protein sequence ID" value="SDS79891.1"/>
    <property type="molecule type" value="Genomic_DNA"/>
</dbReference>
<keyword evidence="2" id="KW-0732">Signal</keyword>
<reference evidence="3 4" key="1">
    <citation type="submission" date="2016-10" db="EMBL/GenBank/DDBJ databases">
        <authorList>
            <person name="de Groot N.N."/>
        </authorList>
    </citation>
    <scope>NUCLEOTIDE SEQUENCE [LARGE SCALE GENOMIC DNA]</scope>
    <source>
        <strain evidence="3 4">DSM 43941</strain>
    </source>
</reference>
<feature type="chain" id="PRO_5038785696" description="Lipoprotein" evidence="2">
    <location>
        <begin position="26"/>
        <end position="155"/>
    </location>
</feature>
<sequence length="155" mass="15453">MLHKRFGLLLSSVAMVALIGACDSATESTDTAGTPASPAVPAEAASAAPTVDEATKKACTELLAAIDDNAKLVAEAEKIGPPAGHIAVGAQYIAGSMDLYAKAIGAGPAVTEAASKVADEMDALDKAYQKNPDKKPSKADLAEAITGLEAACGQG</sequence>
<name>A0A1H1V5X9_9ACTN</name>
<accession>A0A1H1V5X9</accession>
<protein>
    <recommendedName>
        <fullName evidence="5">Lipoprotein</fullName>
    </recommendedName>
</protein>
<feature type="region of interest" description="Disordered" evidence="1">
    <location>
        <begin position="27"/>
        <end position="51"/>
    </location>
</feature>
<evidence type="ECO:0000313" key="4">
    <source>
        <dbReference type="Proteomes" id="UP000198688"/>
    </source>
</evidence>
<evidence type="ECO:0000256" key="1">
    <source>
        <dbReference type="SAM" id="MobiDB-lite"/>
    </source>
</evidence>
<dbReference type="PROSITE" id="PS51257">
    <property type="entry name" value="PROKAR_LIPOPROTEIN"/>
    <property type="match status" value="1"/>
</dbReference>
<feature type="compositionally biased region" description="Low complexity" evidence="1">
    <location>
        <begin position="34"/>
        <end position="51"/>
    </location>
</feature>
<feature type="signal peptide" evidence="2">
    <location>
        <begin position="1"/>
        <end position="25"/>
    </location>
</feature>
<keyword evidence="4" id="KW-1185">Reference proteome</keyword>
<dbReference type="RefSeq" id="WP_157751400.1">
    <property type="nucleotide sequence ID" value="NZ_BOMJ01000076.1"/>
</dbReference>
<dbReference type="Proteomes" id="UP000198688">
    <property type="component" value="Chromosome I"/>
</dbReference>
<evidence type="ECO:0000313" key="3">
    <source>
        <dbReference type="EMBL" id="SDS79891.1"/>
    </source>
</evidence>
<dbReference type="AlphaFoldDB" id="A0A1H1V5X9"/>
<organism evidence="3 4">
    <name type="scientific">Actinoplanes derwentensis</name>
    <dbReference type="NCBI Taxonomy" id="113562"/>
    <lineage>
        <taxon>Bacteria</taxon>
        <taxon>Bacillati</taxon>
        <taxon>Actinomycetota</taxon>
        <taxon>Actinomycetes</taxon>
        <taxon>Micromonosporales</taxon>
        <taxon>Micromonosporaceae</taxon>
        <taxon>Actinoplanes</taxon>
    </lineage>
</organism>
<evidence type="ECO:0008006" key="5">
    <source>
        <dbReference type="Google" id="ProtNLM"/>
    </source>
</evidence>
<gene>
    <name evidence="3" type="ORF">SAMN04489716_1646</name>
</gene>
<proteinExistence type="predicted"/>
<dbReference type="OrthoDB" id="3401042at2"/>
<evidence type="ECO:0000256" key="2">
    <source>
        <dbReference type="SAM" id="SignalP"/>
    </source>
</evidence>